<sequence>MANRNTIKKMIGNPFSMKGLKDSDGDGVVNMLDCKPYDKNKQGIIHTIGSRVARGVGFKKTAQRIKEEGTASDIRKKKVLQVRRKAREEADIEIAQASEKARAERKIRYIKGGGFVGAFGRGVTETGKGLGAITDTISRPTTRTVTTRRKGKKGKKGKLVTRTVAAQPRKIPNITDFKFNY</sequence>
<name>A0A0F9PAF4_9ZZZZ</name>
<accession>A0A0F9PAF4</accession>
<gene>
    <name evidence="1" type="ORF">LCGC14_0867740</name>
</gene>
<comment type="caution">
    <text evidence="1">The sequence shown here is derived from an EMBL/GenBank/DDBJ whole genome shotgun (WGS) entry which is preliminary data.</text>
</comment>
<dbReference type="EMBL" id="LAZR01002665">
    <property type="protein sequence ID" value="KKN27124.1"/>
    <property type="molecule type" value="Genomic_DNA"/>
</dbReference>
<evidence type="ECO:0000313" key="1">
    <source>
        <dbReference type="EMBL" id="KKN27124.1"/>
    </source>
</evidence>
<dbReference type="AlphaFoldDB" id="A0A0F9PAF4"/>
<protein>
    <submittedName>
        <fullName evidence="1">Uncharacterized protein</fullName>
    </submittedName>
</protein>
<proteinExistence type="predicted"/>
<reference evidence="1" key="1">
    <citation type="journal article" date="2015" name="Nature">
        <title>Complex archaea that bridge the gap between prokaryotes and eukaryotes.</title>
        <authorList>
            <person name="Spang A."/>
            <person name="Saw J.H."/>
            <person name="Jorgensen S.L."/>
            <person name="Zaremba-Niedzwiedzka K."/>
            <person name="Martijn J."/>
            <person name="Lind A.E."/>
            <person name="van Eijk R."/>
            <person name="Schleper C."/>
            <person name="Guy L."/>
            <person name="Ettema T.J."/>
        </authorList>
    </citation>
    <scope>NUCLEOTIDE SEQUENCE</scope>
</reference>
<organism evidence="1">
    <name type="scientific">marine sediment metagenome</name>
    <dbReference type="NCBI Taxonomy" id="412755"/>
    <lineage>
        <taxon>unclassified sequences</taxon>
        <taxon>metagenomes</taxon>
        <taxon>ecological metagenomes</taxon>
    </lineage>
</organism>